<dbReference type="EMBL" id="CAKOGP040002058">
    <property type="protein sequence ID" value="CAJ1960276.1"/>
    <property type="molecule type" value="Genomic_DNA"/>
</dbReference>
<gene>
    <name evidence="2" type="ORF">CYCCA115_LOCUS18650</name>
</gene>
<evidence type="ECO:0000256" key="1">
    <source>
        <dbReference type="SAM" id="MobiDB-lite"/>
    </source>
</evidence>
<reference evidence="2" key="1">
    <citation type="submission" date="2023-08" db="EMBL/GenBank/DDBJ databases">
        <authorList>
            <person name="Audoor S."/>
            <person name="Bilcke G."/>
        </authorList>
    </citation>
    <scope>NUCLEOTIDE SEQUENCE</scope>
</reference>
<dbReference type="InterPro" id="IPR032675">
    <property type="entry name" value="LRR_dom_sf"/>
</dbReference>
<accession>A0AAD2G5L4</accession>
<organism evidence="2 3">
    <name type="scientific">Cylindrotheca closterium</name>
    <dbReference type="NCBI Taxonomy" id="2856"/>
    <lineage>
        <taxon>Eukaryota</taxon>
        <taxon>Sar</taxon>
        <taxon>Stramenopiles</taxon>
        <taxon>Ochrophyta</taxon>
        <taxon>Bacillariophyta</taxon>
        <taxon>Bacillariophyceae</taxon>
        <taxon>Bacillariophycidae</taxon>
        <taxon>Bacillariales</taxon>
        <taxon>Bacillariaceae</taxon>
        <taxon>Cylindrotheca</taxon>
    </lineage>
</organism>
<sequence length="329" mass="36636">MDSNTRNEDESSSTSSDETSFTFDGRVRDEIPTNVAHLKILSSVDWSFPSYDFLELERLVHNVTFEHGIKTIGDYAFMYCESLREVSIPPTVWIIEAGAFYECGSLVNVELHEGLIEIACEAFACCKSLSHVSIPSTVQTIDDEAFRDCASLCVVSIPSSTETVGERAFAGCESLLAVEFSKEPSLKTLYSSCFDECPALVNVFLPFPIEDIEFLDRDDSSAIANRLASKHADGSPLSRIVNRYAQLPIHKCCYYSSSSTASELENLLKASNDIDNHQNDDFGMSPFHIVATSANLRVDLFQMLLDAYPTDVLSQRDTIMARPCWTTCW</sequence>
<keyword evidence="3" id="KW-1185">Reference proteome</keyword>
<dbReference type="PANTHER" id="PTHR45661">
    <property type="entry name" value="SURFACE ANTIGEN"/>
    <property type="match status" value="1"/>
</dbReference>
<evidence type="ECO:0000313" key="3">
    <source>
        <dbReference type="Proteomes" id="UP001295423"/>
    </source>
</evidence>
<dbReference type="InterPro" id="IPR053139">
    <property type="entry name" value="Surface_bspA-like"/>
</dbReference>
<comment type="caution">
    <text evidence="2">The sequence shown here is derived from an EMBL/GenBank/DDBJ whole genome shotgun (WGS) entry which is preliminary data.</text>
</comment>
<dbReference type="Pfam" id="PF13306">
    <property type="entry name" value="LRR_5"/>
    <property type="match status" value="1"/>
</dbReference>
<dbReference type="Gene3D" id="3.80.10.10">
    <property type="entry name" value="Ribonuclease Inhibitor"/>
    <property type="match status" value="1"/>
</dbReference>
<protein>
    <submittedName>
        <fullName evidence="2">Uncharacterized protein</fullName>
    </submittedName>
</protein>
<feature type="region of interest" description="Disordered" evidence="1">
    <location>
        <begin position="1"/>
        <end position="21"/>
    </location>
</feature>
<name>A0AAD2G5L4_9STRA</name>
<feature type="compositionally biased region" description="Low complexity" evidence="1">
    <location>
        <begin position="12"/>
        <end position="21"/>
    </location>
</feature>
<dbReference type="PANTHER" id="PTHR45661:SF3">
    <property type="entry name" value="IG-LIKE DOMAIN-CONTAINING PROTEIN"/>
    <property type="match status" value="1"/>
</dbReference>
<dbReference type="SUPFAM" id="SSF52058">
    <property type="entry name" value="L domain-like"/>
    <property type="match status" value="1"/>
</dbReference>
<dbReference type="Proteomes" id="UP001295423">
    <property type="component" value="Unassembled WGS sequence"/>
</dbReference>
<evidence type="ECO:0000313" key="2">
    <source>
        <dbReference type="EMBL" id="CAJ1960276.1"/>
    </source>
</evidence>
<dbReference type="InterPro" id="IPR026906">
    <property type="entry name" value="LRR_5"/>
</dbReference>
<proteinExistence type="predicted"/>
<dbReference type="AlphaFoldDB" id="A0AAD2G5L4"/>